<dbReference type="EMBL" id="JACHEB010000008">
    <property type="protein sequence ID" value="MBB5329998.1"/>
    <property type="molecule type" value="Genomic_DNA"/>
</dbReference>
<proteinExistence type="predicted"/>
<accession>A0A9X0QGV8</accession>
<dbReference type="AlphaFoldDB" id="A0A9X0QGV8"/>
<dbReference type="RefSeq" id="WP_183978996.1">
    <property type="nucleotide sequence ID" value="NZ_JACHEB010000008.1"/>
</dbReference>
<organism evidence="1 2">
    <name type="scientific">Tunturiibacter gelidiferens</name>
    <dbReference type="NCBI Taxonomy" id="3069689"/>
    <lineage>
        <taxon>Bacteria</taxon>
        <taxon>Pseudomonadati</taxon>
        <taxon>Acidobacteriota</taxon>
        <taxon>Terriglobia</taxon>
        <taxon>Terriglobales</taxon>
        <taxon>Acidobacteriaceae</taxon>
        <taxon>Tunturiibacter</taxon>
    </lineage>
</organism>
<evidence type="ECO:0000313" key="2">
    <source>
        <dbReference type="Proteomes" id="UP000535182"/>
    </source>
</evidence>
<sequence>MVAELNLLEVWIPEQMQPGTLFLLEQAGDLGKADNPYWAVLACPSCGSLGLITRQQCAGLEAMICGASDCSAEYFLEDQTIRYRLAN</sequence>
<name>A0A9X0QGV8_9BACT</name>
<reference evidence="1 2" key="1">
    <citation type="submission" date="2020-08" db="EMBL/GenBank/DDBJ databases">
        <title>Genomic Encyclopedia of Type Strains, Phase IV (KMG-V): Genome sequencing to study the core and pangenomes of soil and plant-associated prokaryotes.</title>
        <authorList>
            <person name="Whitman W."/>
        </authorList>
    </citation>
    <scope>NUCLEOTIDE SEQUENCE [LARGE SCALE GENOMIC DNA]</scope>
    <source>
        <strain evidence="1 2">X5P2</strain>
    </source>
</reference>
<gene>
    <name evidence="1" type="ORF">HDF14_003627</name>
</gene>
<keyword evidence="2" id="KW-1185">Reference proteome</keyword>
<protein>
    <submittedName>
        <fullName evidence="1">Uncharacterized protein</fullName>
    </submittedName>
</protein>
<evidence type="ECO:0000313" key="1">
    <source>
        <dbReference type="EMBL" id="MBB5329998.1"/>
    </source>
</evidence>
<comment type="caution">
    <text evidence="1">The sequence shown here is derived from an EMBL/GenBank/DDBJ whole genome shotgun (WGS) entry which is preliminary data.</text>
</comment>
<dbReference type="Proteomes" id="UP000535182">
    <property type="component" value="Unassembled WGS sequence"/>
</dbReference>